<keyword evidence="2" id="KW-1185">Reference proteome</keyword>
<proteinExistence type="predicted"/>
<name>A0AAW1N124_POPJA</name>
<comment type="caution">
    <text evidence="1">The sequence shown here is derived from an EMBL/GenBank/DDBJ whole genome shotgun (WGS) entry which is preliminary data.</text>
</comment>
<evidence type="ECO:0000313" key="1">
    <source>
        <dbReference type="EMBL" id="KAK9752279.1"/>
    </source>
</evidence>
<evidence type="ECO:0000313" key="2">
    <source>
        <dbReference type="Proteomes" id="UP001458880"/>
    </source>
</evidence>
<reference evidence="1 2" key="1">
    <citation type="journal article" date="2024" name="BMC Genomics">
        <title>De novo assembly and annotation of Popillia japonica's genome with initial clues to its potential as an invasive pest.</title>
        <authorList>
            <person name="Cucini C."/>
            <person name="Boschi S."/>
            <person name="Funari R."/>
            <person name="Cardaioli E."/>
            <person name="Iannotti N."/>
            <person name="Marturano G."/>
            <person name="Paoli F."/>
            <person name="Bruttini M."/>
            <person name="Carapelli A."/>
            <person name="Frati F."/>
            <person name="Nardi F."/>
        </authorList>
    </citation>
    <scope>NUCLEOTIDE SEQUENCE [LARGE SCALE GENOMIC DNA]</scope>
    <source>
        <strain evidence="1">DMR45628</strain>
    </source>
</reference>
<accession>A0AAW1N124</accession>
<dbReference type="EMBL" id="JASPKY010000022">
    <property type="protein sequence ID" value="KAK9752279.1"/>
    <property type="molecule type" value="Genomic_DNA"/>
</dbReference>
<organism evidence="1 2">
    <name type="scientific">Popillia japonica</name>
    <name type="common">Japanese beetle</name>
    <dbReference type="NCBI Taxonomy" id="7064"/>
    <lineage>
        <taxon>Eukaryota</taxon>
        <taxon>Metazoa</taxon>
        <taxon>Ecdysozoa</taxon>
        <taxon>Arthropoda</taxon>
        <taxon>Hexapoda</taxon>
        <taxon>Insecta</taxon>
        <taxon>Pterygota</taxon>
        <taxon>Neoptera</taxon>
        <taxon>Endopterygota</taxon>
        <taxon>Coleoptera</taxon>
        <taxon>Polyphaga</taxon>
        <taxon>Scarabaeiformia</taxon>
        <taxon>Scarabaeidae</taxon>
        <taxon>Rutelinae</taxon>
        <taxon>Popillia</taxon>
    </lineage>
</organism>
<protein>
    <submittedName>
        <fullName evidence="1">Uncharacterized protein</fullName>
    </submittedName>
</protein>
<gene>
    <name evidence="1" type="ORF">QE152_g4369</name>
</gene>
<dbReference type="Proteomes" id="UP001458880">
    <property type="component" value="Unassembled WGS sequence"/>
</dbReference>
<sequence length="136" mass="15710">MNYNLLLVNKKVRQLLPKNRSKRGAINIAETINYVLEALITALTFSKLEIYHPSLIEPDELLREILELEQNFNSQDLSIQPIKGENSQSNSLEQIRSANTQNLSEIHRSLETLQHNVRKIDNVKFHEEPLSIWAGH</sequence>
<dbReference type="AlphaFoldDB" id="A0AAW1N124"/>